<keyword evidence="3" id="KW-1185">Reference proteome</keyword>
<protein>
    <submittedName>
        <fullName evidence="2">GL16330</fullName>
    </submittedName>
</protein>
<gene>
    <name evidence="2" type="primary">Dper\GL16330</name>
    <name evidence="2" type="ORF">Dper_GL16330</name>
</gene>
<feature type="compositionally biased region" description="Low complexity" evidence="1">
    <location>
        <begin position="263"/>
        <end position="294"/>
    </location>
</feature>
<proteinExistence type="predicted"/>
<evidence type="ECO:0000313" key="3">
    <source>
        <dbReference type="Proteomes" id="UP000008744"/>
    </source>
</evidence>
<evidence type="ECO:0000313" key="2">
    <source>
        <dbReference type="EMBL" id="EDW37550.1"/>
    </source>
</evidence>
<dbReference type="Proteomes" id="UP000008744">
    <property type="component" value="Unassembled WGS sequence"/>
</dbReference>
<reference evidence="2 3" key="1">
    <citation type="journal article" date="2007" name="Nature">
        <title>Evolution of genes and genomes on the Drosophila phylogeny.</title>
        <authorList>
            <consortium name="Drosophila 12 Genomes Consortium"/>
            <person name="Clark A.G."/>
            <person name="Eisen M.B."/>
            <person name="Smith D.R."/>
            <person name="Bergman C.M."/>
            <person name="Oliver B."/>
            <person name="Markow T.A."/>
            <person name="Kaufman T.C."/>
            <person name="Kellis M."/>
            <person name="Gelbart W."/>
            <person name="Iyer V.N."/>
            <person name="Pollard D.A."/>
            <person name="Sackton T.B."/>
            <person name="Larracuente A.M."/>
            <person name="Singh N.D."/>
            <person name="Abad J.P."/>
            <person name="Abt D.N."/>
            <person name="Adryan B."/>
            <person name="Aguade M."/>
            <person name="Akashi H."/>
            <person name="Anderson W.W."/>
            <person name="Aquadro C.F."/>
            <person name="Ardell D.H."/>
            <person name="Arguello R."/>
            <person name="Artieri C.G."/>
            <person name="Barbash D.A."/>
            <person name="Barker D."/>
            <person name="Barsanti P."/>
            <person name="Batterham P."/>
            <person name="Batzoglou S."/>
            <person name="Begun D."/>
            <person name="Bhutkar A."/>
            <person name="Blanco E."/>
            <person name="Bosak S.A."/>
            <person name="Bradley R.K."/>
            <person name="Brand A.D."/>
            <person name="Brent M.R."/>
            <person name="Brooks A.N."/>
            <person name="Brown R.H."/>
            <person name="Butlin R.K."/>
            <person name="Caggese C."/>
            <person name="Calvi B.R."/>
            <person name="Bernardo de Carvalho A."/>
            <person name="Caspi A."/>
            <person name="Castrezana S."/>
            <person name="Celniker S.E."/>
            <person name="Chang J.L."/>
            <person name="Chapple C."/>
            <person name="Chatterji S."/>
            <person name="Chinwalla A."/>
            <person name="Civetta A."/>
            <person name="Clifton S.W."/>
            <person name="Comeron J.M."/>
            <person name="Costello J.C."/>
            <person name="Coyne J.A."/>
            <person name="Daub J."/>
            <person name="David R.G."/>
            <person name="Delcher A.L."/>
            <person name="Delehaunty K."/>
            <person name="Do C.B."/>
            <person name="Ebling H."/>
            <person name="Edwards K."/>
            <person name="Eickbush T."/>
            <person name="Evans J.D."/>
            <person name="Filipski A."/>
            <person name="Findeiss S."/>
            <person name="Freyhult E."/>
            <person name="Fulton L."/>
            <person name="Fulton R."/>
            <person name="Garcia A.C."/>
            <person name="Gardiner A."/>
            <person name="Garfield D.A."/>
            <person name="Garvin B.E."/>
            <person name="Gibson G."/>
            <person name="Gilbert D."/>
            <person name="Gnerre S."/>
            <person name="Godfrey J."/>
            <person name="Good R."/>
            <person name="Gotea V."/>
            <person name="Gravely B."/>
            <person name="Greenberg A.J."/>
            <person name="Griffiths-Jones S."/>
            <person name="Gross S."/>
            <person name="Guigo R."/>
            <person name="Gustafson E.A."/>
            <person name="Haerty W."/>
            <person name="Hahn M.W."/>
            <person name="Halligan D.L."/>
            <person name="Halpern A.L."/>
            <person name="Halter G.M."/>
            <person name="Han M.V."/>
            <person name="Heger A."/>
            <person name="Hillier L."/>
            <person name="Hinrichs A.S."/>
            <person name="Holmes I."/>
            <person name="Hoskins R.A."/>
            <person name="Hubisz M.J."/>
            <person name="Hultmark D."/>
            <person name="Huntley M.A."/>
            <person name="Jaffe D.B."/>
            <person name="Jagadeeshan S."/>
            <person name="Jeck W.R."/>
            <person name="Johnson J."/>
            <person name="Jones C.D."/>
            <person name="Jordan W.C."/>
            <person name="Karpen G.H."/>
            <person name="Kataoka E."/>
            <person name="Keightley P.D."/>
            <person name="Kheradpour P."/>
            <person name="Kirkness E.F."/>
            <person name="Koerich L.B."/>
            <person name="Kristiansen K."/>
            <person name="Kudrna D."/>
            <person name="Kulathinal R.J."/>
            <person name="Kumar S."/>
            <person name="Kwok R."/>
            <person name="Lander E."/>
            <person name="Langley C.H."/>
            <person name="Lapoint R."/>
            <person name="Lazzaro B.P."/>
            <person name="Lee S.J."/>
            <person name="Levesque L."/>
            <person name="Li R."/>
            <person name="Lin C.F."/>
            <person name="Lin M.F."/>
            <person name="Lindblad-Toh K."/>
            <person name="Llopart A."/>
            <person name="Long M."/>
            <person name="Low L."/>
            <person name="Lozovsky E."/>
            <person name="Lu J."/>
            <person name="Luo M."/>
            <person name="Machado C.A."/>
            <person name="Makalowski W."/>
            <person name="Marzo M."/>
            <person name="Matsuda M."/>
            <person name="Matzkin L."/>
            <person name="McAllister B."/>
            <person name="McBride C.S."/>
            <person name="McKernan B."/>
            <person name="McKernan K."/>
            <person name="Mendez-Lago M."/>
            <person name="Minx P."/>
            <person name="Mollenhauer M.U."/>
            <person name="Montooth K."/>
            <person name="Mount S.M."/>
            <person name="Mu X."/>
            <person name="Myers E."/>
            <person name="Negre B."/>
            <person name="Newfeld S."/>
            <person name="Nielsen R."/>
            <person name="Noor M.A."/>
            <person name="O'Grady P."/>
            <person name="Pachter L."/>
            <person name="Papaceit M."/>
            <person name="Parisi M.J."/>
            <person name="Parisi M."/>
            <person name="Parts L."/>
            <person name="Pedersen J.S."/>
            <person name="Pesole G."/>
            <person name="Phillippy A.M."/>
            <person name="Ponting C.P."/>
            <person name="Pop M."/>
            <person name="Porcelli D."/>
            <person name="Powell J.R."/>
            <person name="Prohaska S."/>
            <person name="Pruitt K."/>
            <person name="Puig M."/>
            <person name="Quesneville H."/>
            <person name="Ram K.R."/>
            <person name="Rand D."/>
            <person name="Rasmussen M.D."/>
            <person name="Reed L.K."/>
            <person name="Reenan R."/>
            <person name="Reily A."/>
            <person name="Remington K.A."/>
            <person name="Rieger T.T."/>
            <person name="Ritchie M.G."/>
            <person name="Robin C."/>
            <person name="Rogers Y.H."/>
            <person name="Rohde C."/>
            <person name="Rozas J."/>
            <person name="Rubenfield M.J."/>
            <person name="Ruiz A."/>
            <person name="Russo S."/>
            <person name="Salzberg S.L."/>
            <person name="Sanchez-Gracia A."/>
            <person name="Saranga D.J."/>
            <person name="Sato H."/>
            <person name="Schaeffer S.W."/>
            <person name="Schatz M.C."/>
            <person name="Schlenke T."/>
            <person name="Schwartz R."/>
            <person name="Segarra C."/>
            <person name="Singh R.S."/>
            <person name="Sirot L."/>
            <person name="Sirota M."/>
            <person name="Sisneros N.B."/>
            <person name="Smith C.D."/>
            <person name="Smith T.F."/>
            <person name="Spieth J."/>
            <person name="Stage D.E."/>
            <person name="Stark A."/>
            <person name="Stephan W."/>
            <person name="Strausberg R.L."/>
            <person name="Strempel S."/>
            <person name="Sturgill D."/>
            <person name="Sutton G."/>
            <person name="Sutton G.G."/>
            <person name="Tao W."/>
            <person name="Teichmann S."/>
            <person name="Tobari Y.N."/>
            <person name="Tomimura Y."/>
            <person name="Tsolas J.M."/>
            <person name="Valente V.L."/>
            <person name="Venter E."/>
            <person name="Venter J.C."/>
            <person name="Vicario S."/>
            <person name="Vieira F.G."/>
            <person name="Vilella A.J."/>
            <person name="Villasante A."/>
            <person name="Walenz B."/>
            <person name="Wang J."/>
            <person name="Wasserman M."/>
            <person name="Watts T."/>
            <person name="Wilson D."/>
            <person name="Wilson R.K."/>
            <person name="Wing R.A."/>
            <person name="Wolfner M.F."/>
            <person name="Wong A."/>
            <person name="Wong G.K."/>
            <person name="Wu C.I."/>
            <person name="Wu G."/>
            <person name="Yamamoto D."/>
            <person name="Yang H.P."/>
            <person name="Yang S.P."/>
            <person name="Yorke J.A."/>
            <person name="Yoshida K."/>
            <person name="Zdobnov E."/>
            <person name="Zhang P."/>
            <person name="Zhang Y."/>
            <person name="Zimin A.V."/>
            <person name="Baldwin J."/>
            <person name="Abdouelleil A."/>
            <person name="Abdulkadir J."/>
            <person name="Abebe A."/>
            <person name="Abera B."/>
            <person name="Abreu J."/>
            <person name="Acer S.C."/>
            <person name="Aftuck L."/>
            <person name="Alexander A."/>
            <person name="An P."/>
            <person name="Anderson E."/>
            <person name="Anderson S."/>
            <person name="Arachi H."/>
            <person name="Azer M."/>
            <person name="Bachantsang P."/>
            <person name="Barry A."/>
            <person name="Bayul T."/>
            <person name="Berlin A."/>
            <person name="Bessette D."/>
            <person name="Bloom T."/>
            <person name="Blye J."/>
            <person name="Boguslavskiy L."/>
            <person name="Bonnet C."/>
            <person name="Boukhgalter B."/>
            <person name="Bourzgui I."/>
            <person name="Brown A."/>
            <person name="Cahill P."/>
            <person name="Channer S."/>
            <person name="Cheshatsang Y."/>
            <person name="Chuda L."/>
            <person name="Citroen M."/>
            <person name="Collymore A."/>
            <person name="Cooke P."/>
            <person name="Costello M."/>
            <person name="D'Aco K."/>
            <person name="Daza R."/>
            <person name="De Haan G."/>
            <person name="DeGray S."/>
            <person name="DeMaso C."/>
            <person name="Dhargay N."/>
            <person name="Dooley K."/>
            <person name="Dooley E."/>
            <person name="Doricent M."/>
            <person name="Dorje P."/>
            <person name="Dorjee K."/>
            <person name="Dupes A."/>
            <person name="Elong R."/>
            <person name="Falk J."/>
            <person name="Farina A."/>
            <person name="Faro S."/>
            <person name="Ferguson D."/>
            <person name="Fisher S."/>
            <person name="Foley C.D."/>
            <person name="Franke A."/>
            <person name="Friedrich D."/>
            <person name="Gadbois L."/>
            <person name="Gearin G."/>
            <person name="Gearin C.R."/>
            <person name="Giannoukos G."/>
            <person name="Goode T."/>
            <person name="Graham J."/>
            <person name="Grandbois E."/>
            <person name="Grewal S."/>
            <person name="Gyaltsen K."/>
            <person name="Hafez N."/>
            <person name="Hagos B."/>
            <person name="Hall J."/>
            <person name="Henson C."/>
            <person name="Hollinger A."/>
            <person name="Honan T."/>
            <person name="Huard M.D."/>
            <person name="Hughes L."/>
            <person name="Hurhula B."/>
            <person name="Husby M.E."/>
            <person name="Kamat A."/>
            <person name="Kanga B."/>
            <person name="Kashin S."/>
            <person name="Khazanovich D."/>
            <person name="Kisner P."/>
            <person name="Lance K."/>
            <person name="Lara M."/>
            <person name="Lee W."/>
            <person name="Lennon N."/>
            <person name="Letendre F."/>
            <person name="LeVine R."/>
            <person name="Lipovsky A."/>
            <person name="Liu X."/>
            <person name="Liu J."/>
            <person name="Liu S."/>
            <person name="Lokyitsang T."/>
            <person name="Lokyitsang Y."/>
            <person name="Lubonja R."/>
            <person name="Lui A."/>
            <person name="MacDonald P."/>
            <person name="Magnisalis V."/>
            <person name="Maru K."/>
            <person name="Matthews C."/>
            <person name="McCusker W."/>
            <person name="McDonough S."/>
            <person name="Mehta T."/>
            <person name="Meldrim J."/>
            <person name="Meneus L."/>
            <person name="Mihai O."/>
            <person name="Mihalev A."/>
            <person name="Mihova T."/>
            <person name="Mittelman R."/>
            <person name="Mlenga V."/>
            <person name="Montmayeur A."/>
            <person name="Mulrain L."/>
            <person name="Navidi A."/>
            <person name="Naylor J."/>
            <person name="Negash T."/>
            <person name="Nguyen T."/>
            <person name="Nguyen N."/>
            <person name="Nicol R."/>
            <person name="Norbu C."/>
            <person name="Norbu N."/>
            <person name="Novod N."/>
            <person name="O'Neill B."/>
            <person name="Osman S."/>
            <person name="Markiewicz E."/>
            <person name="Oyono O.L."/>
            <person name="Patti C."/>
            <person name="Phunkhang P."/>
            <person name="Pierre F."/>
            <person name="Priest M."/>
            <person name="Raghuraman S."/>
            <person name="Rege F."/>
            <person name="Reyes R."/>
            <person name="Rise C."/>
            <person name="Rogov P."/>
            <person name="Ross K."/>
            <person name="Ryan E."/>
            <person name="Settipalli S."/>
            <person name="Shea T."/>
            <person name="Sherpa N."/>
            <person name="Shi L."/>
            <person name="Shih D."/>
            <person name="Sparrow T."/>
            <person name="Spaulding J."/>
            <person name="Stalker J."/>
            <person name="Stange-Thomann N."/>
            <person name="Stavropoulos S."/>
            <person name="Stone C."/>
            <person name="Strader C."/>
            <person name="Tesfaye S."/>
            <person name="Thomson T."/>
            <person name="Thoulutsang Y."/>
            <person name="Thoulutsang D."/>
            <person name="Topham K."/>
            <person name="Topping I."/>
            <person name="Tsamla T."/>
            <person name="Vassiliev H."/>
            <person name="Vo A."/>
            <person name="Wangchuk T."/>
            <person name="Wangdi T."/>
            <person name="Weiand M."/>
            <person name="Wilkinson J."/>
            <person name="Wilson A."/>
            <person name="Yadav S."/>
            <person name="Young G."/>
            <person name="Yu Q."/>
            <person name="Zembek L."/>
            <person name="Zhong D."/>
            <person name="Zimmer A."/>
            <person name="Zwirko Z."/>
            <person name="Jaffe D.B."/>
            <person name="Alvarez P."/>
            <person name="Brockman W."/>
            <person name="Butler J."/>
            <person name="Chin C."/>
            <person name="Gnerre S."/>
            <person name="Grabherr M."/>
            <person name="Kleber M."/>
            <person name="Mauceli E."/>
            <person name="MacCallum I."/>
        </authorList>
    </citation>
    <scope>NUCLEOTIDE SEQUENCE [LARGE SCALE GENOMIC DNA]</scope>
    <source>
        <strain evidence="3">MSH-3 / Tucson 14011-0111.49</strain>
    </source>
</reference>
<evidence type="ECO:0000256" key="1">
    <source>
        <dbReference type="SAM" id="MobiDB-lite"/>
    </source>
</evidence>
<dbReference type="OrthoDB" id="10046062at2759"/>
<dbReference type="HOGENOM" id="CLU_745096_0_0_1"/>
<feature type="non-terminal residue" evidence="2">
    <location>
        <position position="1"/>
    </location>
</feature>
<organism evidence="3">
    <name type="scientific">Drosophila persimilis</name>
    <name type="common">Fruit fly</name>
    <dbReference type="NCBI Taxonomy" id="7234"/>
    <lineage>
        <taxon>Eukaryota</taxon>
        <taxon>Metazoa</taxon>
        <taxon>Ecdysozoa</taxon>
        <taxon>Arthropoda</taxon>
        <taxon>Hexapoda</taxon>
        <taxon>Insecta</taxon>
        <taxon>Pterygota</taxon>
        <taxon>Neoptera</taxon>
        <taxon>Endopterygota</taxon>
        <taxon>Diptera</taxon>
        <taxon>Brachycera</taxon>
        <taxon>Muscomorpha</taxon>
        <taxon>Ephydroidea</taxon>
        <taxon>Drosophilidae</taxon>
        <taxon>Drosophila</taxon>
        <taxon>Sophophora</taxon>
    </lineage>
</organism>
<dbReference type="EMBL" id="CH479240">
    <property type="protein sequence ID" value="EDW37550.1"/>
    <property type="molecule type" value="Genomic_DNA"/>
</dbReference>
<feature type="compositionally biased region" description="Polar residues" evidence="1">
    <location>
        <begin position="232"/>
        <end position="250"/>
    </location>
</feature>
<dbReference type="AlphaFoldDB" id="B4HAF2"/>
<feature type="region of interest" description="Disordered" evidence="1">
    <location>
        <begin position="226"/>
        <end position="320"/>
    </location>
</feature>
<accession>B4HAF2</accession>
<sequence>RQQKDIDIDIDDIAPLLELELDPGSPVSPGTPTHASHSLSLGSDCGNLIDDEIADQPALLCNSEAHEVATDTPTLMETHTGSLRSLKSQSKARTALQQAIELSLRTPMAVRQAVLDRAESLDTLSPCESICSDDLMMDFDMNSSVDSIDHMAPVSGRSRSGSDLHRIGAEMDPAQAEAEAELLSEMERNGSDVMKELNSLLRGRRQRGGARERISAQLPARATRLLNRSRLQDQQLTGHDSDNSLRSTHSGGAAAAVQRKRSTANSRASTASSTSSLPRQRQPQRQQQQQQQQPGGTASGGLRRVRGLGSGELHSSSDDLMLYDNNTHTKQWNNQSMTVQKRSQDMPSNLYSYRYDFYTLSGLVINTISCIC</sequence>
<name>B4HAF2_DROPE</name>
<dbReference type="eggNOG" id="ENOG502RIWZ">
    <property type="taxonomic scope" value="Eukaryota"/>
</dbReference>